<feature type="compositionally biased region" description="Polar residues" evidence="1">
    <location>
        <begin position="48"/>
        <end position="62"/>
    </location>
</feature>
<dbReference type="Proteomes" id="UP000828251">
    <property type="component" value="Unassembled WGS sequence"/>
</dbReference>
<name>A0A9D3VSU8_9ROSI</name>
<proteinExistence type="predicted"/>
<evidence type="ECO:0000313" key="2">
    <source>
        <dbReference type="EMBL" id="KAH1096737.1"/>
    </source>
</evidence>
<evidence type="ECO:0000256" key="1">
    <source>
        <dbReference type="SAM" id="MobiDB-lite"/>
    </source>
</evidence>
<feature type="compositionally biased region" description="Basic and acidic residues" evidence="1">
    <location>
        <begin position="22"/>
        <end position="37"/>
    </location>
</feature>
<sequence>MAIKQRKTGSRRPVWNPTPVYYDRRWRQRSENPESPRGKSGVYKIRVSDNNQGFGQDKSQWGQVREGGSYDQDVQGKIQFKLDSGEGISRDQCHFEEAIRKLREWMGKNVTSHGSKLIVHRIAHGGQLIKCNIFNPHELAQFLEHMEKSIYLKPWCPSERLQ</sequence>
<evidence type="ECO:0000313" key="3">
    <source>
        <dbReference type="Proteomes" id="UP000828251"/>
    </source>
</evidence>
<feature type="compositionally biased region" description="Basic residues" evidence="1">
    <location>
        <begin position="1"/>
        <end position="10"/>
    </location>
</feature>
<dbReference type="AlphaFoldDB" id="A0A9D3VSU8"/>
<dbReference type="EMBL" id="JAIQCV010000005">
    <property type="protein sequence ID" value="KAH1096737.1"/>
    <property type="molecule type" value="Genomic_DNA"/>
</dbReference>
<accession>A0A9D3VSU8</accession>
<keyword evidence="3" id="KW-1185">Reference proteome</keyword>
<organism evidence="2 3">
    <name type="scientific">Gossypium stocksii</name>
    <dbReference type="NCBI Taxonomy" id="47602"/>
    <lineage>
        <taxon>Eukaryota</taxon>
        <taxon>Viridiplantae</taxon>
        <taxon>Streptophyta</taxon>
        <taxon>Embryophyta</taxon>
        <taxon>Tracheophyta</taxon>
        <taxon>Spermatophyta</taxon>
        <taxon>Magnoliopsida</taxon>
        <taxon>eudicotyledons</taxon>
        <taxon>Gunneridae</taxon>
        <taxon>Pentapetalae</taxon>
        <taxon>rosids</taxon>
        <taxon>malvids</taxon>
        <taxon>Malvales</taxon>
        <taxon>Malvaceae</taxon>
        <taxon>Malvoideae</taxon>
        <taxon>Gossypium</taxon>
    </lineage>
</organism>
<protein>
    <submittedName>
        <fullName evidence="2">Uncharacterized protein</fullName>
    </submittedName>
</protein>
<reference evidence="2 3" key="1">
    <citation type="journal article" date="2021" name="Plant Biotechnol. J.">
        <title>Multi-omics assisted identification of the key and species-specific regulatory components of drought-tolerant mechanisms in Gossypium stocksii.</title>
        <authorList>
            <person name="Yu D."/>
            <person name="Ke L."/>
            <person name="Zhang D."/>
            <person name="Wu Y."/>
            <person name="Sun Y."/>
            <person name="Mei J."/>
            <person name="Sun J."/>
            <person name="Sun Y."/>
        </authorList>
    </citation>
    <scope>NUCLEOTIDE SEQUENCE [LARGE SCALE GENOMIC DNA]</scope>
    <source>
        <strain evidence="3">cv. E1</strain>
        <tissue evidence="2">Leaf</tissue>
    </source>
</reference>
<comment type="caution">
    <text evidence="2">The sequence shown here is derived from an EMBL/GenBank/DDBJ whole genome shotgun (WGS) entry which is preliminary data.</text>
</comment>
<gene>
    <name evidence="2" type="ORF">J1N35_013658</name>
</gene>
<feature type="region of interest" description="Disordered" evidence="1">
    <location>
        <begin position="1"/>
        <end position="70"/>
    </location>
</feature>